<dbReference type="AlphaFoldDB" id="A0A923E6Y4"/>
<keyword evidence="2" id="KW-1185">Reference proteome</keyword>
<gene>
    <name evidence="1" type="ORF">HGG79_07750</name>
</gene>
<sequence length="69" mass="8113">MKNDYKMLIEAFGYSISHIIKEDDLSLKFYKSLDDAFHQSFNLAKISEDNKTLQIFDQDNVLLETLRLP</sequence>
<name>A0A923E6Y4_CLOTT</name>
<reference evidence="1 2" key="1">
    <citation type="submission" date="2020-04" db="EMBL/GenBank/DDBJ databases">
        <title>Genomic insights into acetone-butanol-ethanol (ABE) fermentation by sequencing solventogenic clostridia strains.</title>
        <authorList>
            <person name="Brown S."/>
        </authorList>
    </citation>
    <scope>NUCLEOTIDE SEQUENCE [LARGE SCALE GENOMIC DNA]</scope>
    <source>
        <strain evidence="1 2">DJ011</strain>
    </source>
</reference>
<evidence type="ECO:0000313" key="2">
    <source>
        <dbReference type="Proteomes" id="UP000563151"/>
    </source>
</evidence>
<organism evidence="1 2">
    <name type="scientific">Clostridium tetanomorphum</name>
    <dbReference type="NCBI Taxonomy" id="1553"/>
    <lineage>
        <taxon>Bacteria</taxon>
        <taxon>Bacillati</taxon>
        <taxon>Bacillota</taxon>
        <taxon>Clostridia</taxon>
        <taxon>Eubacteriales</taxon>
        <taxon>Clostridiaceae</taxon>
        <taxon>Clostridium</taxon>
    </lineage>
</organism>
<comment type="caution">
    <text evidence="1">The sequence shown here is derived from an EMBL/GenBank/DDBJ whole genome shotgun (WGS) entry which is preliminary data.</text>
</comment>
<protein>
    <submittedName>
        <fullName evidence="1">Uncharacterized protein</fullName>
    </submittedName>
</protein>
<proteinExistence type="predicted"/>
<accession>A0A923E6Y4</accession>
<dbReference type="Proteomes" id="UP000563151">
    <property type="component" value="Unassembled WGS sequence"/>
</dbReference>
<dbReference type="RefSeq" id="WP_035148213.1">
    <property type="nucleotide sequence ID" value="NZ_JAAZWO010000007.1"/>
</dbReference>
<evidence type="ECO:0000313" key="1">
    <source>
        <dbReference type="EMBL" id="MBC2397667.1"/>
    </source>
</evidence>
<dbReference type="EMBL" id="JAAZWO010000007">
    <property type="protein sequence ID" value="MBC2397667.1"/>
    <property type="molecule type" value="Genomic_DNA"/>
</dbReference>